<dbReference type="InterPro" id="IPR050176">
    <property type="entry name" value="LTTR"/>
</dbReference>
<dbReference type="AlphaFoldDB" id="A0A0M7A1J5"/>
<dbReference type="PANTHER" id="PTHR30579">
    <property type="entry name" value="TRANSCRIPTIONAL REGULATOR"/>
    <property type="match status" value="1"/>
</dbReference>
<dbReference type="GO" id="GO:0003700">
    <property type="term" value="F:DNA-binding transcription factor activity"/>
    <property type="evidence" value="ECO:0007669"/>
    <property type="project" value="InterPro"/>
</dbReference>
<name>A0A0M7A1J5_9HYPH</name>
<dbReference type="EMBL" id="CXWC01000003">
    <property type="protein sequence ID" value="CTQ68441.1"/>
    <property type="molecule type" value="Genomic_DNA"/>
</dbReference>
<dbReference type="GeneID" id="97669220"/>
<comment type="similarity">
    <text evidence="1">Belongs to the LysR transcriptional regulatory family.</text>
</comment>
<sequence length="289" mass="31270">MQHLDSDLLRTFLAVAETGSITEGGLRIGRSQSAISLQMARLEQIVDQPVFHRTGRGVTLTDAGKQLFPVAREVTARLDATLRDLTSTSLSGTLRLGIPDDHGRTKLTQIVGRFVQANPQVQLDVTCSLSPEFPVMLSSGRLDLAVYEVQNPSSSEEVVFEDTTHWVSSKHRNLLETDPLPVALFDRACWWRDAAIKSLSASDKAFRVAYSSQSVAGVKAAVEAGVAVGLLGRSSIDGSMTILDEVHGFSPTPSSKLVVGVGDQQDANLINSMKSAIRAVYQRQPETII</sequence>
<dbReference type="Gene3D" id="1.10.10.10">
    <property type="entry name" value="Winged helix-like DNA-binding domain superfamily/Winged helix DNA-binding domain"/>
    <property type="match status" value="1"/>
</dbReference>
<dbReference type="SUPFAM" id="SSF46785">
    <property type="entry name" value="Winged helix' DNA-binding domain"/>
    <property type="match status" value="1"/>
</dbReference>
<accession>A0A0M7A1J5</accession>
<evidence type="ECO:0000313" key="6">
    <source>
        <dbReference type="EMBL" id="CTQ68441.1"/>
    </source>
</evidence>
<evidence type="ECO:0000256" key="1">
    <source>
        <dbReference type="ARBA" id="ARBA00009437"/>
    </source>
</evidence>
<dbReference type="RefSeq" id="WP_055119603.1">
    <property type="nucleotide sequence ID" value="NZ_CXWA01000007.1"/>
</dbReference>
<dbReference type="InterPro" id="IPR000847">
    <property type="entry name" value="LysR_HTH_N"/>
</dbReference>
<dbReference type="PROSITE" id="PS50931">
    <property type="entry name" value="HTH_LYSR"/>
    <property type="match status" value="1"/>
</dbReference>
<dbReference type="InterPro" id="IPR005119">
    <property type="entry name" value="LysR_subst-bd"/>
</dbReference>
<keyword evidence="2" id="KW-0805">Transcription regulation</keyword>
<evidence type="ECO:0000256" key="3">
    <source>
        <dbReference type="ARBA" id="ARBA00023125"/>
    </source>
</evidence>
<keyword evidence="7" id="KW-1185">Reference proteome</keyword>
<dbReference type="Gene3D" id="3.40.190.10">
    <property type="entry name" value="Periplasmic binding protein-like II"/>
    <property type="match status" value="2"/>
</dbReference>
<dbReference type="InterPro" id="IPR036390">
    <property type="entry name" value="WH_DNA-bd_sf"/>
</dbReference>
<protein>
    <submittedName>
        <fullName evidence="6">HTH-type transcriptional regulator YofA</fullName>
    </submittedName>
</protein>
<evidence type="ECO:0000256" key="2">
    <source>
        <dbReference type="ARBA" id="ARBA00023015"/>
    </source>
</evidence>
<dbReference type="SUPFAM" id="SSF53850">
    <property type="entry name" value="Periplasmic binding protein-like II"/>
    <property type="match status" value="1"/>
</dbReference>
<dbReference type="Pfam" id="PF00126">
    <property type="entry name" value="HTH_1"/>
    <property type="match status" value="1"/>
</dbReference>
<dbReference type="OrthoDB" id="9803735at2"/>
<dbReference type="Proteomes" id="UP000049983">
    <property type="component" value="Unassembled WGS sequence"/>
</dbReference>
<reference evidence="7" key="1">
    <citation type="submission" date="2015-07" db="EMBL/GenBank/DDBJ databases">
        <authorList>
            <person name="Rodrigo-Torres Lidia"/>
            <person name="Arahal R.David."/>
        </authorList>
    </citation>
    <scope>NUCLEOTIDE SEQUENCE [LARGE SCALE GENOMIC DNA]</scope>
    <source>
        <strain evidence="7">CECT 5096</strain>
    </source>
</reference>
<gene>
    <name evidence="6" type="primary">yofA_3</name>
    <name evidence="6" type="ORF">LA5096_01811</name>
</gene>
<dbReference type="STRING" id="311410.LA5095_04832"/>
<dbReference type="InterPro" id="IPR036388">
    <property type="entry name" value="WH-like_DNA-bd_sf"/>
</dbReference>
<feature type="domain" description="HTH lysR-type" evidence="5">
    <location>
        <begin position="4"/>
        <end position="61"/>
    </location>
</feature>
<evidence type="ECO:0000259" key="5">
    <source>
        <dbReference type="PROSITE" id="PS50931"/>
    </source>
</evidence>
<organism evidence="6 7">
    <name type="scientific">Roseibium album</name>
    <dbReference type="NCBI Taxonomy" id="311410"/>
    <lineage>
        <taxon>Bacteria</taxon>
        <taxon>Pseudomonadati</taxon>
        <taxon>Pseudomonadota</taxon>
        <taxon>Alphaproteobacteria</taxon>
        <taxon>Hyphomicrobiales</taxon>
        <taxon>Stappiaceae</taxon>
        <taxon>Roseibium</taxon>
    </lineage>
</organism>
<evidence type="ECO:0000256" key="4">
    <source>
        <dbReference type="ARBA" id="ARBA00023163"/>
    </source>
</evidence>
<dbReference type="GO" id="GO:0003677">
    <property type="term" value="F:DNA binding"/>
    <property type="evidence" value="ECO:0007669"/>
    <property type="project" value="UniProtKB-KW"/>
</dbReference>
<proteinExistence type="inferred from homology"/>
<keyword evidence="3" id="KW-0238">DNA-binding</keyword>
<dbReference type="Pfam" id="PF03466">
    <property type="entry name" value="LysR_substrate"/>
    <property type="match status" value="1"/>
</dbReference>
<dbReference type="PANTHER" id="PTHR30579:SF7">
    <property type="entry name" value="HTH-TYPE TRANSCRIPTIONAL REGULATOR LRHA-RELATED"/>
    <property type="match status" value="1"/>
</dbReference>
<evidence type="ECO:0000313" key="7">
    <source>
        <dbReference type="Proteomes" id="UP000049983"/>
    </source>
</evidence>
<keyword evidence="4" id="KW-0804">Transcription</keyword>